<dbReference type="SUPFAM" id="SSF81321">
    <property type="entry name" value="Family A G protein-coupled receptor-like"/>
    <property type="match status" value="1"/>
</dbReference>
<dbReference type="AlphaFoldDB" id="A0A087YEK8"/>
<evidence type="ECO:0000256" key="6">
    <source>
        <dbReference type="SAM" id="Phobius"/>
    </source>
</evidence>
<evidence type="ECO:0000259" key="8">
    <source>
        <dbReference type="PROSITE" id="PS50261"/>
    </source>
</evidence>
<dbReference type="PRINTS" id="PR00249">
    <property type="entry name" value="GPCRSECRETIN"/>
</dbReference>
<reference evidence="9" key="2">
    <citation type="submission" date="2025-08" db="UniProtKB">
        <authorList>
            <consortium name="Ensembl"/>
        </authorList>
    </citation>
    <scope>IDENTIFICATION</scope>
</reference>
<dbReference type="InterPro" id="IPR046338">
    <property type="entry name" value="GAIN_dom_sf"/>
</dbReference>
<dbReference type="GO" id="GO:0007189">
    <property type="term" value="P:adenylate cyclase-activating G protein-coupled receptor signaling pathway"/>
    <property type="evidence" value="ECO:0007669"/>
    <property type="project" value="TreeGrafter"/>
</dbReference>
<dbReference type="Ensembl" id="ENSPFOT00000016483.2">
    <property type="protein sequence ID" value="ENSPFOP00000016461.2"/>
    <property type="gene ID" value="ENSPFOG00000016388.2"/>
</dbReference>
<feature type="transmembrane region" description="Helical" evidence="6">
    <location>
        <begin position="419"/>
        <end position="440"/>
    </location>
</feature>
<evidence type="ECO:0000313" key="9">
    <source>
        <dbReference type="Ensembl" id="ENSPFOP00000016461.2"/>
    </source>
</evidence>
<dbReference type="GeneTree" id="ENSGT00940000155621"/>
<evidence type="ECO:0000259" key="7">
    <source>
        <dbReference type="PROSITE" id="PS50221"/>
    </source>
</evidence>
<dbReference type="PANTHER" id="PTHR12011:SF474">
    <property type="entry name" value="ADHESION G PROTEIN-COUPLED RECEPTOR G11-RELATED"/>
    <property type="match status" value="1"/>
</dbReference>
<feature type="transmembrane region" description="Helical" evidence="6">
    <location>
        <begin position="258"/>
        <end position="276"/>
    </location>
</feature>
<dbReference type="InterPro" id="IPR017981">
    <property type="entry name" value="GPCR_2-like_7TM"/>
</dbReference>
<organism evidence="9 10">
    <name type="scientific">Poecilia formosa</name>
    <name type="common">Amazon molly</name>
    <name type="synonym">Limia formosa</name>
    <dbReference type="NCBI Taxonomy" id="48698"/>
    <lineage>
        <taxon>Eukaryota</taxon>
        <taxon>Metazoa</taxon>
        <taxon>Chordata</taxon>
        <taxon>Craniata</taxon>
        <taxon>Vertebrata</taxon>
        <taxon>Euteleostomi</taxon>
        <taxon>Actinopterygii</taxon>
        <taxon>Neopterygii</taxon>
        <taxon>Teleostei</taxon>
        <taxon>Neoteleostei</taxon>
        <taxon>Acanthomorphata</taxon>
        <taxon>Ovalentaria</taxon>
        <taxon>Atherinomorphae</taxon>
        <taxon>Cyprinodontiformes</taxon>
        <taxon>Poeciliidae</taxon>
        <taxon>Poeciliinae</taxon>
        <taxon>Poecilia</taxon>
    </lineage>
</organism>
<keyword evidence="3 6" id="KW-1133">Transmembrane helix</keyword>
<protein>
    <submittedName>
        <fullName evidence="9">Uncharacterized protein</fullName>
    </submittedName>
</protein>
<dbReference type="Gene3D" id="1.20.1070.10">
    <property type="entry name" value="Rhodopsin 7-helix transmembrane proteins"/>
    <property type="match status" value="1"/>
</dbReference>
<dbReference type="Pfam" id="PF01825">
    <property type="entry name" value="GPS"/>
    <property type="match status" value="1"/>
</dbReference>
<dbReference type="eggNOG" id="KOG4193">
    <property type="taxonomic scope" value="Eukaryota"/>
</dbReference>
<reference evidence="10" key="1">
    <citation type="submission" date="2013-10" db="EMBL/GenBank/DDBJ databases">
        <authorList>
            <person name="Schartl M."/>
            <person name="Warren W."/>
        </authorList>
    </citation>
    <scope>NUCLEOTIDE SEQUENCE [LARGE SCALE GENOMIC DNA]</scope>
    <source>
        <strain evidence="10">female</strain>
    </source>
</reference>
<feature type="domain" description="G-protein coupled receptors family 2 profile 2" evidence="8">
    <location>
        <begin position="190"/>
        <end position="443"/>
    </location>
</feature>
<evidence type="ECO:0000313" key="10">
    <source>
        <dbReference type="Proteomes" id="UP000028760"/>
    </source>
</evidence>
<dbReference type="InterPro" id="IPR000203">
    <property type="entry name" value="GPS"/>
</dbReference>
<dbReference type="GO" id="GO:0004930">
    <property type="term" value="F:G protein-coupled receptor activity"/>
    <property type="evidence" value="ECO:0007669"/>
    <property type="project" value="InterPro"/>
</dbReference>
<dbReference type="OMA" id="CQLGVTW"/>
<feature type="transmembrane region" description="Helical" evidence="6">
    <location>
        <begin position="351"/>
        <end position="373"/>
    </location>
</feature>
<feature type="transmembrane region" description="Helical" evidence="6">
    <location>
        <begin position="226"/>
        <end position="246"/>
    </location>
</feature>
<feature type="transmembrane region" description="Helical" evidence="6">
    <location>
        <begin position="189"/>
        <end position="214"/>
    </location>
</feature>
<sequence>MNGTSAELSVGKGIEGIIVKKTDPEQLDQVSFAYRDPQESLKIIEDSGTLETFSRSVTVSQEAFQKAVSSNITVPFAVVLRILNISQDENNSTLLGNEVLAIDMGAEIKNLTDTIDINFKQLAFNKQIPSCHSWNGNAKPTRSKPNWTDEGCETIVNGSHIKCRCSHLTFFAILMTPINETISSSDLNILTIITQAGCGLSIFFLGIILFMYCLIRKTKASTSTQILIHLVCALFLLNFTFVINHFVAKLNSDVGCEIMAAVMHYSMLATFSWFAAQSFHLCLQLYRGGNIAIKRYLLKVSVTTWILPSIVVIIIGSLKKYGKQTIYTDNPANDVAMCWINDNNIHYIVNVGYYAVVFLFTFTTVVIMLSWLFCMKRSKAANQQETGSGRKIVIILGLCCQLGVTWGFAFFAYGSFRMIATYIFTILNSFQGFFLFIYYYKTTRVGPGSAKAKGNSGSSNTSISTLKTGLECVVNPYVNFDKQKDT</sequence>
<reference evidence="9" key="3">
    <citation type="submission" date="2025-09" db="UniProtKB">
        <authorList>
            <consortium name="Ensembl"/>
        </authorList>
    </citation>
    <scope>IDENTIFICATION</scope>
</reference>
<evidence type="ECO:0000256" key="1">
    <source>
        <dbReference type="ARBA" id="ARBA00004141"/>
    </source>
</evidence>
<dbReference type="InterPro" id="IPR057244">
    <property type="entry name" value="GAIN_B"/>
</dbReference>
<proteinExistence type="predicted"/>
<dbReference type="PANTHER" id="PTHR12011">
    <property type="entry name" value="ADHESION G-PROTEIN COUPLED RECEPTOR"/>
    <property type="match status" value="1"/>
</dbReference>
<comment type="subcellular location">
    <subcellularLocation>
        <location evidence="1">Membrane</location>
        <topology evidence="1">Multi-pass membrane protein</topology>
    </subcellularLocation>
</comment>
<dbReference type="GO" id="GO:0007166">
    <property type="term" value="P:cell surface receptor signaling pathway"/>
    <property type="evidence" value="ECO:0007669"/>
    <property type="project" value="InterPro"/>
</dbReference>
<keyword evidence="10" id="KW-1185">Reference proteome</keyword>
<dbReference type="Pfam" id="PF00002">
    <property type="entry name" value="7tm_2"/>
    <property type="match status" value="1"/>
</dbReference>
<feature type="domain" description="GAIN-B" evidence="7">
    <location>
        <begin position="28"/>
        <end position="181"/>
    </location>
</feature>
<accession>A0A087YEK8</accession>
<dbReference type="EMBL" id="AYCK01000217">
    <property type="status" value="NOT_ANNOTATED_CDS"/>
    <property type="molecule type" value="Genomic_DNA"/>
</dbReference>
<evidence type="ECO:0000256" key="3">
    <source>
        <dbReference type="ARBA" id="ARBA00022989"/>
    </source>
</evidence>
<evidence type="ECO:0000256" key="5">
    <source>
        <dbReference type="ARBA" id="ARBA00023157"/>
    </source>
</evidence>
<dbReference type="SMART" id="SM00303">
    <property type="entry name" value="GPS"/>
    <property type="match status" value="1"/>
</dbReference>
<evidence type="ECO:0000256" key="2">
    <source>
        <dbReference type="ARBA" id="ARBA00022692"/>
    </source>
</evidence>
<name>A0A087YEK8_POEFO</name>
<feature type="transmembrane region" description="Helical" evidence="6">
    <location>
        <begin position="393"/>
        <end position="413"/>
    </location>
</feature>
<keyword evidence="4 6" id="KW-0472">Membrane</keyword>
<keyword evidence="5" id="KW-1015">Disulfide bond</keyword>
<dbReference type="PROSITE" id="PS50221">
    <property type="entry name" value="GAIN_B"/>
    <property type="match status" value="1"/>
</dbReference>
<feature type="transmembrane region" description="Helical" evidence="6">
    <location>
        <begin position="296"/>
        <end position="318"/>
    </location>
</feature>
<dbReference type="Proteomes" id="UP000028760">
    <property type="component" value="Unassembled WGS sequence"/>
</dbReference>
<dbReference type="Gene3D" id="2.60.220.50">
    <property type="match status" value="1"/>
</dbReference>
<dbReference type="PROSITE" id="PS50261">
    <property type="entry name" value="G_PROTEIN_RECEP_F2_4"/>
    <property type="match status" value="1"/>
</dbReference>
<dbReference type="GO" id="GO:0005886">
    <property type="term" value="C:plasma membrane"/>
    <property type="evidence" value="ECO:0007669"/>
    <property type="project" value="TreeGrafter"/>
</dbReference>
<evidence type="ECO:0000256" key="4">
    <source>
        <dbReference type="ARBA" id="ARBA00023136"/>
    </source>
</evidence>
<keyword evidence="2 6" id="KW-0812">Transmembrane</keyword>
<dbReference type="InterPro" id="IPR000832">
    <property type="entry name" value="GPCR_2_secretin-like"/>
</dbReference>